<reference evidence="3 4" key="1">
    <citation type="submission" date="2024-08" db="EMBL/GenBank/DDBJ databases">
        <title>Draft Genome Sequence of Legionella lytica strain DSB2004, Isolated From a Fire Sprinkler System.</title>
        <authorList>
            <person name="Everhart A.D."/>
            <person name="Kidane D.T."/>
            <person name="Farone A.L."/>
            <person name="Farone M.B."/>
        </authorList>
    </citation>
    <scope>NUCLEOTIDE SEQUENCE [LARGE SCALE GENOMIC DNA]</scope>
    <source>
        <strain evidence="3 4">DSB2004</strain>
    </source>
</reference>
<accession>A0ABW8DBV1</accession>
<organism evidence="3 4">
    <name type="scientific">Legionella lytica</name>
    <dbReference type="NCBI Taxonomy" id="96232"/>
    <lineage>
        <taxon>Bacteria</taxon>
        <taxon>Pseudomonadati</taxon>
        <taxon>Pseudomonadota</taxon>
        <taxon>Gammaproteobacteria</taxon>
        <taxon>Legionellales</taxon>
        <taxon>Legionellaceae</taxon>
        <taxon>Legionella</taxon>
    </lineage>
</organism>
<dbReference type="Gene3D" id="3.90.1300.10">
    <property type="entry name" value="Amidase signature (AS) domain"/>
    <property type="match status" value="1"/>
</dbReference>
<protein>
    <submittedName>
        <fullName evidence="3">Amidase family protein</fullName>
    </submittedName>
</protein>
<dbReference type="PANTHER" id="PTHR11895:SF67">
    <property type="entry name" value="AMIDASE DOMAIN-CONTAINING PROTEIN"/>
    <property type="match status" value="1"/>
</dbReference>
<feature type="domain" description="Amidase" evidence="2">
    <location>
        <begin position="85"/>
        <end position="539"/>
    </location>
</feature>
<name>A0ABW8DBV1_9GAMM</name>
<dbReference type="PANTHER" id="PTHR11895">
    <property type="entry name" value="TRANSAMIDASE"/>
    <property type="match status" value="1"/>
</dbReference>
<dbReference type="InterPro" id="IPR023631">
    <property type="entry name" value="Amidase_dom"/>
</dbReference>
<dbReference type="EMBL" id="JBGORX010000005">
    <property type="protein sequence ID" value="MFJ1269321.1"/>
    <property type="molecule type" value="Genomic_DNA"/>
</dbReference>
<evidence type="ECO:0000256" key="1">
    <source>
        <dbReference type="SAM" id="SignalP"/>
    </source>
</evidence>
<keyword evidence="1" id="KW-0732">Signal</keyword>
<evidence type="ECO:0000259" key="2">
    <source>
        <dbReference type="Pfam" id="PF01425"/>
    </source>
</evidence>
<dbReference type="InterPro" id="IPR036928">
    <property type="entry name" value="AS_sf"/>
</dbReference>
<dbReference type="Proteomes" id="UP001615550">
    <property type="component" value="Unassembled WGS sequence"/>
</dbReference>
<proteinExistence type="predicted"/>
<dbReference type="RefSeq" id="WP_400188145.1">
    <property type="nucleotide sequence ID" value="NZ_JBGORX010000005.1"/>
</dbReference>
<feature type="chain" id="PRO_5046559903" evidence="1">
    <location>
        <begin position="27"/>
        <end position="556"/>
    </location>
</feature>
<evidence type="ECO:0000313" key="4">
    <source>
        <dbReference type="Proteomes" id="UP001615550"/>
    </source>
</evidence>
<gene>
    <name evidence="3" type="ORF">ACD661_12205</name>
</gene>
<dbReference type="Pfam" id="PF01425">
    <property type="entry name" value="Amidase"/>
    <property type="match status" value="1"/>
</dbReference>
<sequence length="556" mass="59564">MKKVTRFFFNSSIAVSSLLGAQCVYATQFDCTKMTVSQIKRALDNHWITSQSCVNQLLQRINTLSPVNTPHVVSDYQGLQTFPGLNAYVYLNPNIVQQAIQADQLRASGVKKPLLGVPIAIKDTIPVPLAGYPNSSGNLYLSNQYTPPNNDPGIQRLLDAGAILIGQNNQHEFGSGLTGINFSYGPVRNAHDSARIAGGSTSGGATAVASKIAPVAIGDDLAGSLRVPAALNGVIGYRPSVSRYASPTNSSLTVPFAPYPSTIDEKDKMDVRGIVARSIRDVVLIDKFLSEDGGVQPNLHRKIRGMRLGVPQNFYTNMEPDVAKVIQKAFKKLEGRGAILVKTPNIPNIDPAQPIPGFLSPITTYQGLWFAKSSIFLGGTRHWAQANNITLNPIGADTAAGMALIYQILSLLYPTQAAEEAYYTNILIPATNGPIQAYEQYFIDNNLDAVIYPTSLLAAAKIETIVVNGGNPLTNGLYDFAYTTQTGRTGGVSGFYNENGLLSPLLGTPALSMPVGLTAGDRLPVGLEIDGLKGQDSKLMEVGAAIQRVFGVHLHH</sequence>
<dbReference type="SUPFAM" id="SSF75304">
    <property type="entry name" value="Amidase signature (AS) enzymes"/>
    <property type="match status" value="1"/>
</dbReference>
<comment type="caution">
    <text evidence="3">The sequence shown here is derived from an EMBL/GenBank/DDBJ whole genome shotgun (WGS) entry which is preliminary data.</text>
</comment>
<keyword evidence="4" id="KW-1185">Reference proteome</keyword>
<dbReference type="InterPro" id="IPR000120">
    <property type="entry name" value="Amidase"/>
</dbReference>
<evidence type="ECO:0000313" key="3">
    <source>
        <dbReference type="EMBL" id="MFJ1269321.1"/>
    </source>
</evidence>
<feature type="signal peptide" evidence="1">
    <location>
        <begin position="1"/>
        <end position="26"/>
    </location>
</feature>